<dbReference type="Proteomes" id="UP001500192">
    <property type="component" value="Unassembled WGS sequence"/>
</dbReference>
<reference evidence="2" key="1">
    <citation type="journal article" date="2019" name="Int. J. Syst. Evol. Microbiol.">
        <title>The Global Catalogue of Microorganisms (GCM) 10K type strain sequencing project: providing services to taxonomists for standard genome sequencing and annotation.</title>
        <authorList>
            <consortium name="The Broad Institute Genomics Platform"/>
            <consortium name="The Broad Institute Genome Sequencing Center for Infectious Disease"/>
            <person name="Wu L."/>
            <person name="Ma J."/>
        </authorList>
    </citation>
    <scope>NUCLEOTIDE SEQUENCE [LARGE SCALE GENOMIC DNA]</scope>
    <source>
        <strain evidence="2">JCM 18054</strain>
    </source>
</reference>
<sequence length="67" mass="7324">MLVSNGRVEMTVHLTAEQERALAMLAEAQGISEHEAAVRAIIEAAARRALFAKGWSRHASLLDRLAQ</sequence>
<comment type="caution">
    <text evidence="1">The sequence shown here is derived from an EMBL/GenBank/DDBJ whole genome shotgun (WGS) entry which is preliminary data.</text>
</comment>
<evidence type="ECO:0008006" key="3">
    <source>
        <dbReference type="Google" id="ProtNLM"/>
    </source>
</evidence>
<name>A0ABP8VTZ4_9PSEU</name>
<proteinExistence type="predicted"/>
<dbReference type="EMBL" id="BAABIB010000172">
    <property type="protein sequence ID" value="GAA4671732.1"/>
    <property type="molecule type" value="Genomic_DNA"/>
</dbReference>
<keyword evidence="2" id="KW-1185">Reference proteome</keyword>
<accession>A0ABP8VTZ4</accession>
<organism evidence="1 2">
    <name type="scientific">Amycolatopsis dongchuanensis</name>
    <dbReference type="NCBI Taxonomy" id="1070866"/>
    <lineage>
        <taxon>Bacteria</taxon>
        <taxon>Bacillati</taxon>
        <taxon>Actinomycetota</taxon>
        <taxon>Actinomycetes</taxon>
        <taxon>Pseudonocardiales</taxon>
        <taxon>Pseudonocardiaceae</taxon>
        <taxon>Amycolatopsis</taxon>
    </lineage>
</organism>
<protein>
    <recommendedName>
        <fullName evidence="3">Ribbon-helix-helix protein, copG family</fullName>
    </recommendedName>
</protein>
<evidence type="ECO:0000313" key="2">
    <source>
        <dbReference type="Proteomes" id="UP001500192"/>
    </source>
</evidence>
<gene>
    <name evidence="1" type="ORF">GCM10023214_78330</name>
</gene>
<evidence type="ECO:0000313" key="1">
    <source>
        <dbReference type="EMBL" id="GAA4671732.1"/>
    </source>
</evidence>